<feature type="region of interest" description="Disordered" evidence="2">
    <location>
        <begin position="1"/>
        <end position="20"/>
    </location>
</feature>
<dbReference type="PANTHER" id="PTHR45023">
    <property type="match status" value="1"/>
</dbReference>
<protein>
    <recommendedName>
        <fullName evidence="5">No apical meristem-associated C-terminal domain-containing protein</fullName>
    </recommendedName>
</protein>
<name>A0A8T0T104_PANVG</name>
<sequence length="394" mass="44094">MEPTEGNFGRLLGTDPRNPRANTNYQHMLNFTPNTLNQTQVPTQPPFNYSHQHSQPTHAMHNMNLYGGVGNLQQYGQFSPSFQGFQPIPNFGSPGGMFAGAVGGASSHGSGSATLQSQIREPEQDEEKADSSDSNPNEGKRAARINYSEEDNLRLVSLWIKHSVDPIRGTDQSREAYWSKIAEAFNSGPPEGARRRTKGQLKSHWVRINAVVTKFNGVYGRMTYCSGESEDMLMDKARATFKRENKKKPFTLEYVWKILRKEPKWYRTPGMDCSEKNKRTKVDESGAYTSSSNQDTDEAETFKEVQPEGQKKAKARMRGKGKAIPQSPLGSQPDEDMVLFHDAMLKRASALEKTVEASKEQLDKDTSNMSPAILKLHEQLLQGLAKELFPSSDN</sequence>
<dbReference type="EMBL" id="CM029044">
    <property type="protein sequence ID" value="KAG2605412.1"/>
    <property type="molecule type" value="Genomic_DNA"/>
</dbReference>
<feature type="compositionally biased region" description="Basic and acidic residues" evidence="2">
    <location>
        <begin position="273"/>
        <end position="284"/>
    </location>
</feature>
<evidence type="ECO:0000313" key="3">
    <source>
        <dbReference type="EMBL" id="KAG2605412.1"/>
    </source>
</evidence>
<dbReference type="PANTHER" id="PTHR45023:SF15">
    <property type="entry name" value="OS07G0575233 PROTEIN"/>
    <property type="match status" value="1"/>
</dbReference>
<gene>
    <name evidence="3" type="ORF">PVAP13_4NG075100</name>
</gene>
<reference evidence="3" key="1">
    <citation type="submission" date="2020-05" db="EMBL/GenBank/DDBJ databases">
        <title>WGS assembly of Panicum virgatum.</title>
        <authorList>
            <person name="Lovell J.T."/>
            <person name="Jenkins J."/>
            <person name="Shu S."/>
            <person name="Juenger T.E."/>
            <person name="Schmutz J."/>
        </authorList>
    </citation>
    <scope>NUCLEOTIDE SEQUENCE</scope>
    <source>
        <strain evidence="3">AP13</strain>
    </source>
</reference>
<evidence type="ECO:0000256" key="2">
    <source>
        <dbReference type="SAM" id="MobiDB-lite"/>
    </source>
</evidence>
<organism evidence="3 4">
    <name type="scientific">Panicum virgatum</name>
    <name type="common">Blackwell switchgrass</name>
    <dbReference type="NCBI Taxonomy" id="38727"/>
    <lineage>
        <taxon>Eukaryota</taxon>
        <taxon>Viridiplantae</taxon>
        <taxon>Streptophyta</taxon>
        <taxon>Embryophyta</taxon>
        <taxon>Tracheophyta</taxon>
        <taxon>Spermatophyta</taxon>
        <taxon>Magnoliopsida</taxon>
        <taxon>Liliopsida</taxon>
        <taxon>Poales</taxon>
        <taxon>Poaceae</taxon>
        <taxon>PACMAD clade</taxon>
        <taxon>Panicoideae</taxon>
        <taxon>Panicodae</taxon>
        <taxon>Paniceae</taxon>
        <taxon>Panicinae</taxon>
        <taxon>Panicum</taxon>
        <taxon>Panicum sect. Hiantes</taxon>
    </lineage>
</organism>
<feature type="compositionally biased region" description="Basic residues" evidence="2">
    <location>
        <begin position="312"/>
        <end position="321"/>
    </location>
</feature>
<evidence type="ECO:0000256" key="1">
    <source>
        <dbReference type="SAM" id="Coils"/>
    </source>
</evidence>
<feature type="coiled-coil region" evidence="1">
    <location>
        <begin position="341"/>
        <end position="368"/>
    </location>
</feature>
<feature type="compositionally biased region" description="Low complexity" evidence="2">
    <location>
        <begin position="104"/>
        <end position="113"/>
    </location>
</feature>
<comment type="caution">
    <text evidence="3">The sequence shown here is derived from an EMBL/GenBank/DDBJ whole genome shotgun (WGS) entry which is preliminary data.</text>
</comment>
<feature type="compositionally biased region" description="Basic and acidic residues" evidence="2">
    <location>
        <begin position="300"/>
        <end position="311"/>
    </location>
</feature>
<dbReference type="Proteomes" id="UP000823388">
    <property type="component" value="Chromosome 4N"/>
</dbReference>
<feature type="region of interest" description="Disordered" evidence="2">
    <location>
        <begin position="272"/>
        <end position="334"/>
    </location>
</feature>
<feature type="region of interest" description="Disordered" evidence="2">
    <location>
        <begin position="99"/>
        <end position="145"/>
    </location>
</feature>
<evidence type="ECO:0000313" key="4">
    <source>
        <dbReference type="Proteomes" id="UP000823388"/>
    </source>
</evidence>
<proteinExistence type="predicted"/>
<dbReference type="AlphaFoldDB" id="A0A8T0T104"/>
<evidence type="ECO:0008006" key="5">
    <source>
        <dbReference type="Google" id="ProtNLM"/>
    </source>
</evidence>
<accession>A0A8T0T104</accession>
<keyword evidence="1" id="KW-0175">Coiled coil</keyword>
<keyword evidence="4" id="KW-1185">Reference proteome</keyword>